<sequence length="43" mass="4903">WRTPAMIPVNRRRHRPMSSMGSLRPADLHETGRHTAASPSRHS</sequence>
<reference evidence="2" key="1">
    <citation type="submission" date="2020-02" db="EMBL/GenBank/DDBJ databases">
        <authorList>
            <person name="Meier V. D."/>
        </authorList>
    </citation>
    <scope>NUCLEOTIDE SEQUENCE</scope>
    <source>
        <strain evidence="2">AVDCRST_MAG88</strain>
    </source>
</reference>
<dbReference type="EMBL" id="CADCWM010000747">
    <property type="protein sequence ID" value="CAA9578902.1"/>
    <property type="molecule type" value="Genomic_DNA"/>
</dbReference>
<name>A0A6J4VGP2_9BACT</name>
<organism evidence="2">
    <name type="scientific">uncultured Thermomicrobiales bacterium</name>
    <dbReference type="NCBI Taxonomy" id="1645740"/>
    <lineage>
        <taxon>Bacteria</taxon>
        <taxon>Pseudomonadati</taxon>
        <taxon>Thermomicrobiota</taxon>
        <taxon>Thermomicrobia</taxon>
        <taxon>Thermomicrobiales</taxon>
        <taxon>environmental samples</taxon>
    </lineage>
</organism>
<feature type="non-terminal residue" evidence="2">
    <location>
        <position position="43"/>
    </location>
</feature>
<feature type="region of interest" description="Disordered" evidence="1">
    <location>
        <begin position="1"/>
        <end position="43"/>
    </location>
</feature>
<proteinExistence type="predicted"/>
<feature type="non-terminal residue" evidence="2">
    <location>
        <position position="1"/>
    </location>
</feature>
<evidence type="ECO:0000313" key="2">
    <source>
        <dbReference type="EMBL" id="CAA9578902.1"/>
    </source>
</evidence>
<gene>
    <name evidence="2" type="ORF">AVDCRST_MAG88-3097</name>
</gene>
<accession>A0A6J4VGP2</accession>
<evidence type="ECO:0000256" key="1">
    <source>
        <dbReference type="SAM" id="MobiDB-lite"/>
    </source>
</evidence>
<dbReference type="AlphaFoldDB" id="A0A6J4VGP2"/>
<protein>
    <submittedName>
        <fullName evidence="2">Uncharacterized protein</fullName>
    </submittedName>
</protein>